<sequence>MTASVCTSLLGLIRGSGGEEGVIVALFSDMQSHLGGWQRIPHSPADRYAEKLQTFRRTRRLWSAERQSMFLLHCERK</sequence>
<reference evidence="1 2" key="2">
    <citation type="journal article" date="2023" name="Mol. Biol. Evol.">
        <title>Genomics of Secondarily Temperate Adaptation in the Only Non-Antarctic Icefish.</title>
        <authorList>
            <person name="Rivera-Colon A.G."/>
            <person name="Rayamajhi N."/>
            <person name="Minhas B.F."/>
            <person name="Madrigal G."/>
            <person name="Bilyk K.T."/>
            <person name="Yoon V."/>
            <person name="Hune M."/>
            <person name="Gregory S."/>
            <person name="Cheng C.H.C."/>
            <person name="Catchen J.M."/>
        </authorList>
    </citation>
    <scope>NUCLEOTIDE SEQUENCE [LARGE SCALE GENOMIC DNA]</scope>
    <source>
        <strain evidence="1">JMC-PN-2008</strain>
    </source>
</reference>
<dbReference type="EMBL" id="JAUZQC010000023">
    <property type="protein sequence ID" value="KAK5850241.1"/>
    <property type="molecule type" value="Genomic_DNA"/>
</dbReference>
<dbReference type="AlphaFoldDB" id="A0AAN7ZZF9"/>
<name>A0AAN7ZZF9_ELEMC</name>
<gene>
    <name evidence="1" type="ORF">PBY51_014507</name>
</gene>
<dbReference type="Proteomes" id="UP001346869">
    <property type="component" value="Unassembled WGS sequence"/>
</dbReference>
<organism evidence="1 2">
    <name type="scientific">Eleginops maclovinus</name>
    <name type="common">Patagonian blennie</name>
    <name type="synonym">Eleginus maclovinus</name>
    <dbReference type="NCBI Taxonomy" id="56733"/>
    <lineage>
        <taxon>Eukaryota</taxon>
        <taxon>Metazoa</taxon>
        <taxon>Chordata</taxon>
        <taxon>Craniata</taxon>
        <taxon>Vertebrata</taxon>
        <taxon>Euteleostomi</taxon>
        <taxon>Actinopterygii</taxon>
        <taxon>Neopterygii</taxon>
        <taxon>Teleostei</taxon>
        <taxon>Neoteleostei</taxon>
        <taxon>Acanthomorphata</taxon>
        <taxon>Eupercaria</taxon>
        <taxon>Perciformes</taxon>
        <taxon>Notothenioidei</taxon>
        <taxon>Eleginopidae</taxon>
        <taxon>Eleginops</taxon>
    </lineage>
</organism>
<evidence type="ECO:0000313" key="1">
    <source>
        <dbReference type="EMBL" id="KAK5850241.1"/>
    </source>
</evidence>
<protein>
    <submittedName>
        <fullName evidence="1">Uncharacterized protein</fullName>
    </submittedName>
</protein>
<reference evidence="1 2" key="1">
    <citation type="journal article" date="2023" name="Genes (Basel)">
        <title>Chromosome-Level Genome Assembly and Circadian Gene Repertoire of the Patagonia Blennie Eleginops maclovinus-The Closest Ancestral Proxy of Antarctic Cryonotothenioids.</title>
        <authorList>
            <person name="Cheng C.C."/>
            <person name="Rivera-Colon A.G."/>
            <person name="Minhas B.F."/>
            <person name="Wilson L."/>
            <person name="Rayamajhi N."/>
            <person name="Vargas-Chacoff L."/>
            <person name="Catchen J.M."/>
        </authorList>
    </citation>
    <scope>NUCLEOTIDE SEQUENCE [LARGE SCALE GENOMIC DNA]</scope>
    <source>
        <strain evidence="1">JMC-PN-2008</strain>
    </source>
</reference>
<keyword evidence="2" id="KW-1185">Reference proteome</keyword>
<evidence type="ECO:0000313" key="2">
    <source>
        <dbReference type="Proteomes" id="UP001346869"/>
    </source>
</evidence>
<proteinExistence type="predicted"/>
<accession>A0AAN7ZZF9</accession>
<comment type="caution">
    <text evidence="1">The sequence shown here is derived from an EMBL/GenBank/DDBJ whole genome shotgun (WGS) entry which is preliminary data.</text>
</comment>